<dbReference type="GO" id="GO:0016651">
    <property type="term" value="F:oxidoreductase activity, acting on NAD(P)H"/>
    <property type="evidence" value="ECO:0007669"/>
    <property type="project" value="InterPro"/>
</dbReference>
<dbReference type="Pfam" id="PF08240">
    <property type="entry name" value="ADH_N"/>
    <property type="match status" value="1"/>
</dbReference>
<dbReference type="SUPFAM" id="SSF50129">
    <property type="entry name" value="GroES-like"/>
    <property type="match status" value="1"/>
</dbReference>
<dbReference type="SUPFAM" id="SSF51735">
    <property type="entry name" value="NAD(P)-binding Rossmann-fold domains"/>
    <property type="match status" value="1"/>
</dbReference>
<keyword evidence="2" id="KW-0560">Oxidoreductase</keyword>
<dbReference type="Pfam" id="PF00107">
    <property type="entry name" value="ADH_zinc_N"/>
    <property type="match status" value="1"/>
</dbReference>
<evidence type="ECO:0000256" key="1">
    <source>
        <dbReference type="ARBA" id="ARBA00008072"/>
    </source>
</evidence>
<reference evidence="4" key="1">
    <citation type="journal article" date="2020" name="BMC Genomics">
        <title>Correction to: Identification and distribution of gene clusters required for synthesis of sphingolipid metabolism inhibitors in diverse species of the filamentous fungus Fusarium.</title>
        <authorList>
            <person name="Kim H.S."/>
            <person name="Lohmar J.M."/>
            <person name="Busman M."/>
            <person name="Brown D.W."/>
            <person name="Naumann T.A."/>
            <person name="Divon H.H."/>
            <person name="Lysoe E."/>
            <person name="Uhlig S."/>
            <person name="Proctor R.H."/>
        </authorList>
    </citation>
    <scope>NUCLEOTIDE SEQUENCE</scope>
    <source>
        <strain evidence="4">NRRL 45417</strain>
    </source>
</reference>
<dbReference type="InterPro" id="IPR036291">
    <property type="entry name" value="NAD(P)-bd_dom_sf"/>
</dbReference>
<comment type="similarity">
    <text evidence="1">Belongs to the zinc-containing alcohol dehydrogenase family.</text>
</comment>
<organism evidence="4 5">
    <name type="scientific">Fusarium gaditjirri</name>
    <dbReference type="NCBI Taxonomy" id="282569"/>
    <lineage>
        <taxon>Eukaryota</taxon>
        <taxon>Fungi</taxon>
        <taxon>Dikarya</taxon>
        <taxon>Ascomycota</taxon>
        <taxon>Pezizomycotina</taxon>
        <taxon>Sordariomycetes</taxon>
        <taxon>Hypocreomycetidae</taxon>
        <taxon>Hypocreales</taxon>
        <taxon>Nectriaceae</taxon>
        <taxon>Fusarium</taxon>
        <taxon>Fusarium nisikadoi species complex</taxon>
    </lineage>
</organism>
<evidence type="ECO:0000256" key="2">
    <source>
        <dbReference type="ARBA" id="ARBA00023002"/>
    </source>
</evidence>
<dbReference type="EMBL" id="JABFAI010000116">
    <property type="protein sequence ID" value="KAF4954527.1"/>
    <property type="molecule type" value="Genomic_DNA"/>
</dbReference>
<dbReference type="InterPro" id="IPR011032">
    <property type="entry name" value="GroES-like_sf"/>
</dbReference>
<gene>
    <name evidence="4" type="ORF">FGADI_5208</name>
</gene>
<sequence length="389" mass="41713">MKALVLNTSLKKAIVEDVNPPTPGSHEILVNVRAIALNPVDELYVSSPIATQEKRIVGTDFAGVVVEAGSDISDLSDPRVKVGTRVAGFLQGASSVNDRPGAFAEYIVVPYDLVWNVPDNLTLEEASTISMCGLTAAQALFGRLGLPSPFSSIHSAMPTDDSKITNLFIYGSSTSVGLYAAQLARIVAKASGMSLRVIGAASSSKHQLLQNEPYSYDVLVDYRDEGWVQKVKDATNGSGVDLALDCISEGQTVYNTHETLAPSAKFAVIRGPVGGQYDPAPLTVKPIHGAVWEGLGVEVGYYNAVIPENPDAHAFAKKFYNFLSKPLPSGRAQLEPNPVRLMPGGLERVVQDGFRLLSTGTGLVSERPRIVRPEDYMRPVSAEKLVYSL</sequence>
<dbReference type="InterPro" id="IPR013154">
    <property type="entry name" value="ADH-like_N"/>
</dbReference>
<dbReference type="Gene3D" id="3.40.50.720">
    <property type="entry name" value="NAD(P)-binding Rossmann-like Domain"/>
    <property type="match status" value="1"/>
</dbReference>
<name>A0A8H4WXX9_9HYPO</name>
<protein>
    <recommendedName>
        <fullName evidence="3">Enoyl reductase (ER) domain-containing protein</fullName>
    </recommendedName>
</protein>
<dbReference type="Proteomes" id="UP000604273">
    <property type="component" value="Unassembled WGS sequence"/>
</dbReference>
<proteinExistence type="inferred from homology"/>
<reference evidence="4" key="2">
    <citation type="submission" date="2020-05" db="EMBL/GenBank/DDBJ databases">
        <authorList>
            <person name="Kim H.-S."/>
            <person name="Proctor R.H."/>
            <person name="Brown D.W."/>
        </authorList>
    </citation>
    <scope>NUCLEOTIDE SEQUENCE</scope>
    <source>
        <strain evidence="4">NRRL 45417</strain>
    </source>
</reference>
<evidence type="ECO:0000313" key="4">
    <source>
        <dbReference type="EMBL" id="KAF4954527.1"/>
    </source>
</evidence>
<dbReference type="InterPro" id="IPR020843">
    <property type="entry name" value="ER"/>
</dbReference>
<dbReference type="PANTHER" id="PTHR45348:SF7">
    <property type="entry name" value="ZINC BINDING OXIDOREDUCTASE, PUTATIVE-RELATED"/>
    <property type="match status" value="1"/>
</dbReference>
<dbReference type="AlphaFoldDB" id="A0A8H4WXX9"/>
<dbReference type="InterPro" id="IPR047122">
    <property type="entry name" value="Trans-enoyl_RdTase-like"/>
</dbReference>
<dbReference type="PANTHER" id="PTHR45348">
    <property type="entry name" value="HYPOTHETICAL OXIDOREDUCTASE (EUROFUNG)"/>
    <property type="match status" value="1"/>
</dbReference>
<keyword evidence="5" id="KW-1185">Reference proteome</keyword>
<dbReference type="OrthoDB" id="9992527at2759"/>
<dbReference type="InterPro" id="IPR013149">
    <property type="entry name" value="ADH-like_C"/>
</dbReference>
<evidence type="ECO:0000259" key="3">
    <source>
        <dbReference type="SMART" id="SM00829"/>
    </source>
</evidence>
<dbReference type="CDD" id="cd08249">
    <property type="entry name" value="enoyl_reductase_like"/>
    <property type="match status" value="1"/>
</dbReference>
<feature type="domain" description="Enoyl reductase (ER)" evidence="3">
    <location>
        <begin position="8"/>
        <end position="364"/>
    </location>
</feature>
<dbReference type="Gene3D" id="3.90.180.10">
    <property type="entry name" value="Medium-chain alcohol dehydrogenases, catalytic domain"/>
    <property type="match status" value="1"/>
</dbReference>
<evidence type="ECO:0000313" key="5">
    <source>
        <dbReference type="Proteomes" id="UP000604273"/>
    </source>
</evidence>
<dbReference type="SMART" id="SM00829">
    <property type="entry name" value="PKS_ER"/>
    <property type="match status" value="1"/>
</dbReference>
<comment type="caution">
    <text evidence="4">The sequence shown here is derived from an EMBL/GenBank/DDBJ whole genome shotgun (WGS) entry which is preliminary data.</text>
</comment>
<accession>A0A8H4WXX9</accession>